<evidence type="ECO:0000313" key="3">
    <source>
        <dbReference type="Proteomes" id="UP000191612"/>
    </source>
</evidence>
<evidence type="ECO:0000256" key="1">
    <source>
        <dbReference type="SAM" id="MobiDB-lite"/>
    </source>
</evidence>
<accession>A0A1V6R776</accession>
<dbReference type="Proteomes" id="UP000191612">
    <property type="component" value="Unassembled WGS sequence"/>
</dbReference>
<dbReference type="EMBL" id="MDYO01000013">
    <property type="protein sequence ID" value="OQD97062.1"/>
    <property type="molecule type" value="Genomic_DNA"/>
</dbReference>
<organism evidence="2 3">
    <name type="scientific">Penicillium solitum</name>
    <dbReference type="NCBI Taxonomy" id="60172"/>
    <lineage>
        <taxon>Eukaryota</taxon>
        <taxon>Fungi</taxon>
        <taxon>Dikarya</taxon>
        <taxon>Ascomycota</taxon>
        <taxon>Pezizomycotina</taxon>
        <taxon>Eurotiomycetes</taxon>
        <taxon>Eurotiomycetidae</taxon>
        <taxon>Eurotiales</taxon>
        <taxon>Aspergillaceae</taxon>
        <taxon>Penicillium</taxon>
    </lineage>
</organism>
<reference evidence="3" key="1">
    <citation type="journal article" date="2017" name="Nat. Microbiol.">
        <title>Global analysis of biosynthetic gene clusters reveals vast potential of secondary metabolite production in Penicillium species.</title>
        <authorList>
            <person name="Nielsen J.C."/>
            <person name="Grijseels S."/>
            <person name="Prigent S."/>
            <person name="Ji B."/>
            <person name="Dainat J."/>
            <person name="Nielsen K.F."/>
            <person name="Frisvad J.C."/>
            <person name="Workman M."/>
            <person name="Nielsen J."/>
        </authorList>
    </citation>
    <scope>NUCLEOTIDE SEQUENCE [LARGE SCALE GENOMIC DNA]</scope>
    <source>
        <strain evidence="3">IBT 29525</strain>
    </source>
</reference>
<keyword evidence="3" id="KW-1185">Reference proteome</keyword>
<gene>
    <name evidence="2" type="ORF">PENSOL_c013G10307</name>
</gene>
<feature type="region of interest" description="Disordered" evidence="1">
    <location>
        <begin position="38"/>
        <end position="68"/>
    </location>
</feature>
<comment type="caution">
    <text evidence="2">The sequence shown here is derived from an EMBL/GenBank/DDBJ whole genome shotgun (WGS) entry which is preliminary data.</text>
</comment>
<protein>
    <submittedName>
        <fullName evidence="2">Uncharacterized protein</fullName>
    </submittedName>
</protein>
<sequence length="1422" mass="157633">MTTTAIPGTSSRQRAFCCTPASGESLFLPVPLEYLFENPPENADDPDFNLSVDDTWGTGDAKGDSEEEPDDAAFGFVVITAPEEVQVSLDKRDGSPWELMDCPDTDLMALHTIIVIRIAPFLFEPALAVLVEARLISLCTFALSLGITTTRSVNNRIPVSRLVTIVNTHHGITKVTRDALEVIVKRQVVDRCPSKVTLVQMSGEGLVLGLLELLRDGVPTRATAIRHLQNGARSALSTVNVVTLAVLTRIGTYHADGMLLFAIHKRWFGEDILNWLGQLILVGEAKATKELNHKVNEKVELILIDPVWTVSSEIEVETSFGIIIITTLTQGMDLSRSYLYFRNAGEVSARFELDAVASLSYSTGDIKLLGLDDFPGATFRVPGVVTVGPNFAVYASADASLVLAGHLEADVTLASWEIQQTYPQSDKHPDKALDEPDREAKTIGKPSFDASVTANGEIALHLKPTVSFRIDFDDRWKVPRCAVDLVLDGYVIGHAQAHYSLNSDNSCPFSYGIDAGSTMKQITPSTCVGKGDKDKRALMGHEAFNSSAEEFTPRSGGFMRMPEYHAVSKRDTLTLGPLVTVPDRFLNCPGEGGGKNFCVLCSMLGEDSSDSDNSKREVPSLFRREEDDSCPYYPPGDGGKCYDSDSTLFERADPQETKVMTLSFVNNNAAFGYLKYPPCNAKNDGPSGVAKWYLPEFMLSSSKNINDNRRCLAKTTKENTVQSANNKYLVDNNAKLPASDFLSEHIFECLDVFGGPNGGMTWSRNNGPNKHWVQHTADFLGSGANLDLLVLYHKMSNGVKQVITEGKKSGLPANAKGVADRVMMSATVFDYLRELSDKWTKPIQNVELISDEFDAQYTRQYVNTKPAGKALEMPKAPRDVKHWGLRTLWAYWIDRHLDKVEQVQADWHKTAKGKMEGLGAKDANAKKFAAQTMMTGDAAVGNFKFPQKNPDKPLPGTATSSSNDQMRTYADHLGHRVVLEQYVTPDYEPDPDHIIPIQVYSLVPLDDDHTNLRRYLMQSFWDNELKPLFEIYSYCPPDDFACIEHNRIEIARRKQQHRSGVENPLPLIPRFIRPDDYSNVGFCVLLRSHSYRLGYIEDSDELAKLGEGPDLLYFNRSFSSTRSYVDDAQRESEDDESLSSEGFELATQRVTDQIYIGQILIIDILYGVVPCPERYALDIDEGEIPSSDLPSEKQIRDQLSLETSSGGFSLHPEFQLSQDANIVTVTNTPVGKTPDIQYLVHALFLSSIRDTAGPSLLESTARLFTASMFSHLPANKTLTLKFFIPNSPFLSAIRPAQNEVLEILSRETQEEDRENAFPIGALHNVSTGDDQPRISKRITPQIPEEHIITGQGRFCELFRLFTVVLDRPKFVSEAGVYFYMAYLDASENPDPSIQDAPDDTQVVRGVDMSTVAARLGVVVLDG</sequence>
<proteinExistence type="predicted"/>
<name>A0A1V6R776_9EURO</name>
<evidence type="ECO:0000313" key="2">
    <source>
        <dbReference type="EMBL" id="OQD97062.1"/>
    </source>
</evidence>
<dbReference type="STRING" id="60172.A0A1V6R776"/>